<keyword evidence="1" id="KW-0812">Transmembrane</keyword>
<evidence type="ECO:0000313" key="2">
    <source>
        <dbReference type="EMBL" id="MDF0591975.1"/>
    </source>
</evidence>
<dbReference type="Proteomes" id="UP001215956">
    <property type="component" value="Unassembled WGS sequence"/>
</dbReference>
<name>A0ABT5XB81_9EURY</name>
<keyword evidence="3" id="KW-1185">Reference proteome</keyword>
<dbReference type="EMBL" id="JARFPL010000001">
    <property type="protein sequence ID" value="MDF0591975.1"/>
    <property type="molecule type" value="Genomic_DNA"/>
</dbReference>
<keyword evidence="1" id="KW-1133">Transmembrane helix</keyword>
<evidence type="ECO:0000256" key="1">
    <source>
        <dbReference type="SAM" id="Phobius"/>
    </source>
</evidence>
<sequence length="205" mass="23446">MNIIGPWFRLKRCLKATVSSLIFIAVIYTLLSMPIFKFGLYDTEIGGDFDPLQGLVVEVHGNFPLIPMFPTGGIIEVYLIPKDSNSKTVYGKGYYGSSDWVAYAYIENIERNKDYTVKLYHTATTRASVKELWLDQEIKLPLEGDLVLFRRTPGTGSLNYRFEETSAYFNITIKNYFNNMYKVKPVVYISDGIVKPAFRSKAMQN</sequence>
<evidence type="ECO:0008006" key="4">
    <source>
        <dbReference type="Google" id="ProtNLM"/>
    </source>
</evidence>
<reference evidence="2 3" key="1">
    <citation type="submission" date="2023-03" db="EMBL/GenBank/DDBJ databases">
        <title>Whole genome sequencing of Methanotrichaceae archaeon M04Ac.</title>
        <authorList>
            <person name="Khomyakova M.A."/>
            <person name="Merkel A.Y."/>
            <person name="Slobodkin A.I."/>
        </authorList>
    </citation>
    <scope>NUCLEOTIDE SEQUENCE [LARGE SCALE GENOMIC DNA]</scope>
    <source>
        <strain evidence="2 3">M04Ac</strain>
    </source>
</reference>
<feature type="transmembrane region" description="Helical" evidence="1">
    <location>
        <begin position="21"/>
        <end position="41"/>
    </location>
</feature>
<proteinExistence type="predicted"/>
<dbReference type="RefSeq" id="WP_316967687.1">
    <property type="nucleotide sequence ID" value="NZ_JARFPL010000001.1"/>
</dbReference>
<organism evidence="2 3">
    <name type="scientific">Candidatus Methanocrinis alkalitolerans</name>
    <dbReference type="NCBI Taxonomy" id="3033395"/>
    <lineage>
        <taxon>Archaea</taxon>
        <taxon>Methanobacteriati</taxon>
        <taxon>Methanobacteriota</taxon>
        <taxon>Stenosarchaea group</taxon>
        <taxon>Methanomicrobia</taxon>
        <taxon>Methanotrichales</taxon>
        <taxon>Methanotrichaceae</taxon>
        <taxon>Methanocrinis</taxon>
    </lineage>
</organism>
<gene>
    <name evidence="2" type="ORF">P0O24_00035</name>
</gene>
<evidence type="ECO:0000313" key="3">
    <source>
        <dbReference type="Proteomes" id="UP001215956"/>
    </source>
</evidence>
<keyword evidence="1" id="KW-0472">Membrane</keyword>
<protein>
    <recommendedName>
        <fullName evidence="4">DUF1616 domain-containing protein</fullName>
    </recommendedName>
</protein>
<comment type="caution">
    <text evidence="2">The sequence shown here is derived from an EMBL/GenBank/DDBJ whole genome shotgun (WGS) entry which is preliminary data.</text>
</comment>
<accession>A0ABT5XB81</accession>